<evidence type="ECO:0000313" key="2">
    <source>
        <dbReference type="Proteomes" id="UP000639772"/>
    </source>
</evidence>
<dbReference type="EMBL" id="JADCNM010000014">
    <property type="protein sequence ID" value="KAG0454253.1"/>
    <property type="molecule type" value="Genomic_DNA"/>
</dbReference>
<name>A0A835UAL5_VANPL</name>
<accession>A0A835UAL5</accession>
<sequence>MEGDGADHQGPTTLLVGAPLKSEKVLEAAISLKKEVLKDQRQMAGGRAIFKFLGKKLGTRTHAFNLEFVWDLNVKINDIEVLSSKLCKGTYDRQEAEGLAFTVITVLRQKAGRSYGNERIWTTLAMVEQVLQLLLMKQRPCHSSQLSLAS</sequence>
<comment type="caution">
    <text evidence="1">The sequence shown here is derived from an EMBL/GenBank/DDBJ whole genome shotgun (WGS) entry which is preliminary data.</text>
</comment>
<organism evidence="1 2">
    <name type="scientific">Vanilla planifolia</name>
    <name type="common">Vanilla</name>
    <dbReference type="NCBI Taxonomy" id="51239"/>
    <lineage>
        <taxon>Eukaryota</taxon>
        <taxon>Viridiplantae</taxon>
        <taxon>Streptophyta</taxon>
        <taxon>Embryophyta</taxon>
        <taxon>Tracheophyta</taxon>
        <taxon>Spermatophyta</taxon>
        <taxon>Magnoliopsida</taxon>
        <taxon>Liliopsida</taxon>
        <taxon>Asparagales</taxon>
        <taxon>Orchidaceae</taxon>
        <taxon>Vanilloideae</taxon>
        <taxon>Vanilleae</taxon>
        <taxon>Vanilla</taxon>
    </lineage>
</organism>
<gene>
    <name evidence="1" type="ORF">HPP92_025557</name>
</gene>
<protein>
    <submittedName>
        <fullName evidence="1">Uncharacterized protein</fullName>
    </submittedName>
</protein>
<evidence type="ECO:0000313" key="1">
    <source>
        <dbReference type="EMBL" id="KAG0454253.1"/>
    </source>
</evidence>
<proteinExistence type="predicted"/>
<dbReference type="Proteomes" id="UP000639772">
    <property type="component" value="Unassembled WGS sequence"/>
</dbReference>
<reference evidence="1 2" key="1">
    <citation type="journal article" date="2020" name="Nat. Food">
        <title>A phased Vanilla planifolia genome enables genetic improvement of flavour and production.</title>
        <authorList>
            <person name="Hasing T."/>
            <person name="Tang H."/>
            <person name="Brym M."/>
            <person name="Khazi F."/>
            <person name="Huang T."/>
            <person name="Chambers A.H."/>
        </authorList>
    </citation>
    <scope>NUCLEOTIDE SEQUENCE [LARGE SCALE GENOMIC DNA]</scope>
    <source>
        <tissue evidence="1">Leaf</tissue>
    </source>
</reference>
<dbReference type="AlphaFoldDB" id="A0A835UAL5"/>